<evidence type="ECO:0000256" key="1">
    <source>
        <dbReference type="SAM" id="MobiDB-lite"/>
    </source>
</evidence>
<protein>
    <submittedName>
        <fullName evidence="2">Uncharacterized protein</fullName>
    </submittedName>
</protein>
<name>A0A9P7K8G0_9AGAR</name>
<evidence type="ECO:0000313" key="2">
    <source>
        <dbReference type="EMBL" id="KAG5640079.1"/>
    </source>
</evidence>
<proteinExistence type="predicted"/>
<accession>A0A9P7K8G0</accession>
<reference evidence="2" key="1">
    <citation type="submission" date="2020-07" db="EMBL/GenBank/DDBJ databases">
        <authorList>
            <person name="Nieuwenhuis M."/>
            <person name="Van De Peppel L.J.J."/>
        </authorList>
    </citation>
    <scope>NUCLEOTIDE SEQUENCE</scope>
    <source>
        <strain evidence="2">AP01</strain>
        <tissue evidence="2">Mycelium</tissue>
    </source>
</reference>
<evidence type="ECO:0000313" key="3">
    <source>
        <dbReference type="Proteomes" id="UP000775547"/>
    </source>
</evidence>
<keyword evidence="3" id="KW-1185">Reference proteome</keyword>
<feature type="region of interest" description="Disordered" evidence="1">
    <location>
        <begin position="1"/>
        <end position="26"/>
    </location>
</feature>
<gene>
    <name evidence="2" type="ORF">DXG03_001302</name>
</gene>
<comment type="caution">
    <text evidence="2">The sequence shown here is derived from an EMBL/GenBank/DDBJ whole genome shotgun (WGS) entry which is preliminary data.</text>
</comment>
<sequence>MSTPSRNKTAVRSQTGNTKSKVDDLTPAVMGDLKEDRIELREFDDLLMHFLYLVTDGDTRAQLDKQLGYIEDLQESIDSYAELTETKASCRATLKGLLDDCLTEVLPHCEDKELEKHLRN</sequence>
<feature type="compositionally biased region" description="Polar residues" evidence="1">
    <location>
        <begin position="1"/>
        <end position="19"/>
    </location>
</feature>
<dbReference type="AlphaFoldDB" id="A0A9P7K8G0"/>
<dbReference type="EMBL" id="JABCKV010001247">
    <property type="protein sequence ID" value="KAG5640079.1"/>
    <property type="molecule type" value="Genomic_DNA"/>
</dbReference>
<dbReference type="Proteomes" id="UP000775547">
    <property type="component" value="Unassembled WGS sequence"/>
</dbReference>
<reference evidence="2" key="2">
    <citation type="submission" date="2021-10" db="EMBL/GenBank/DDBJ databases">
        <title>Phylogenomics reveals ancestral predisposition of the termite-cultivated fungus Termitomyces towards a domesticated lifestyle.</title>
        <authorList>
            <person name="Auxier B."/>
            <person name="Grum-Grzhimaylo A."/>
            <person name="Cardenas M.E."/>
            <person name="Lodge J.D."/>
            <person name="Laessoe T."/>
            <person name="Pedersen O."/>
            <person name="Smith M.E."/>
            <person name="Kuyper T.W."/>
            <person name="Franco-Molano E.A."/>
            <person name="Baroni T.J."/>
            <person name="Aanen D.K."/>
        </authorList>
    </citation>
    <scope>NUCLEOTIDE SEQUENCE</scope>
    <source>
        <strain evidence="2">AP01</strain>
        <tissue evidence="2">Mycelium</tissue>
    </source>
</reference>
<organism evidence="2 3">
    <name type="scientific">Asterophora parasitica</name>
    <dbReference type="NCBI Taxonomy" id="117018"/>
    <lineage>
        <taxon>Eukaryota</taxon>
        <taxon>Fungi</taxon>
        <taxon>Dikarya</taxon>
        <taxon>Basidiomycota</taxon>
        <taxon>Agaricomycotina</taxon>
        <taxon>Agaricomycetes</taxon>
        <taxon>Agaricomycetidae</taxon>
        <taxon>Agaricales</taxon>
        <taxon>Tricholomatineae</taxon>
        <taxon>Lyophyllaceae</taxon>
        <taxon>Asterophora</taxon>
    </lineage>
</organism>